<evidence type="ECO:0008006" key="2">
    <source>
        <dbReference type="Google" id="ProtNLM"/>
    </source>
</evidence>
<dbReference type="Proteomes" id="UP000886191">
    <property type="component" value="Unassembled WGS sequence"/>
</dbReference>
<dbReference type="InterPro" id="IPR032466">
    <property type="entry name" value="Metal_Hydrolase"/>
</dbReference>
<name>A0A831QSK6_9FLAO</name>
<evidence type="ECO:0000313" key="1">
    <source>
        <dbReference type="EMBL" id="HEA22062.1"/>
    </source>
</evidence>
<dbReference type="EMBL" id="DRGL01000051">
    <property type="protein sequence ID" value="HEA22062.1"/>
    <property type="molecule type" value="Genomic_DNA"/>
</dbReference>
<comment type="caution">
    <text evidence="1">The sequence shown here is derived from an EMBL/GenBank/DDBJ whole genome shotgun (WGS) entry which is preliminary data.</text>
</comment>
<dbReference type="SUPFAM" id="SSF51556">
    <property type="entry name" value="Metallo-dependent hydrolases"/>
    <property type="match status" value="1"/>
</dbReference>
<accession>A0A831QSK6</accession>
<proteinExistence type="predicted"/>
<sequence>MDNYFDFHFHPVAKNHLARYNDQISVKRDIGELVKAIDMSKAFKDYTDESILRNLESQCCIDYLEEGKVRLGVAAIAALEFGVASSKGFFSDILKSNLAKPFTQKYFDMVREGNVSYLNLFLREVEQYRVLKEGKTIEFLNRKNVHKFNEKSLKLTFAIEGGHNLCMKKIGNALKYDEFMEFGKSTVFDPKTMVSKSPAMVLEALVKEFKENDLEVLYLTLTHLTHIPEQHLATHAFATKALKHPSFYPFGNGLTELGLEVIDKAYAIGDKTEDAADENQDKILSPVLIDIAHMSLKSRLDFYRYRKDKGYGNIPIIASHVGVTGYSINDWKYNLEITKCVNHVDQGIKTVKIYSKPKVAGYWGSNTKKEFMFNPSTINLMDEDIIEVVNSKGLIGVSLDVRILGYESSTMPEIDTSEFVTTSDFITHFPYTSLQSLEYADAEEIRSEEAWLKPTKREMHPLSFCFNIVHLLAVIGLKATPKMSPEKYICVGSDFDGFIEPLKVCSDSRHMKDLESNLLKWLPVAAKKYQKENGGTSDLFEFSKKKEDLKKVVNAILYENGREFIANEFVSEKPKDNQGELVQ</sequence>
<protein>
    <recommendedName>
        <fullName evidence="2">Membrane dipeptidase (Peptidase family M19)</fullName>
    </recommendedName>
</protein>
<dbReference type="AlphaFoldDB" id="A0A831QSK6"/>
<reference evidence="1" key="1">
    <citation type="journal article" date="2020" name="mSystems">
        <title>Genome- and Community-Level Interaction Insights into Carbon Utilization and Element Cycling Functions of Hydrothermarchaeota in Hydrothermal Sediment.</title>
        <authorList>
            <person name="Zhou Z."/>
            <person name="Liu Y."/>
            <person name="Xu W."/>
            <person name="Pan J."/>
            <person name="Luo Z.H."/>
            <person name="Li M."/>
        </authorList>
    </citation>
    <scope>NUCLEOTIDE SEQUENCE [LARGE SCALE GENOMIC DNA]</scope>
    <source>
        <strain evidence="1">HyVt-345</strain>
    </source>
</reference>
<organism evidence="1">
    <name type="scientific">Pricia antarctica</name>
    <dbReference type="NCBI Taxonomy" id="641691"/>
    <lineage>
        <taxon>Bacteria</taxon>
        <taxon>Pseudomonadati</taxon>
        <taxon>Bacteroidota</taxon>
        <taxon>Flavobacteriia</taxon>
        <taxon>Flavobacteriales</taxon>
        <taxon>Flavobacteriaceae</taxon>
        <taxon>Pricia</taxon>
    </lineage>
</organism>
<gene>
    <name evidence="1" type="ORF">ENH87_14240</name>
</gene>
<dbReference type="Gene3D" id="3.20.20.140">
    <property type="entry name" value="Metal-dependent hydrolases"/>
    <property type="match status" value="1"/>
</dbReference>